<feature type="domain" description="ParB-like N-terminal" evidence="3">
    <location>
        <begin position="59"/>
        <end position="152"/>
    </location>
</feature>
<evidence type="ECO:0000259" key="3">
    <source>
        <dbReference type="SMART" id="SM00470"/>
    </source>
</evidence>
<dbReference type="RefSeq" id="WP_075699321.1">
    <property type="nucleotide sequence ID" value="NZ_CP074130.1"/>
</dbReference>
<dbReference type="EMBL" id="CP074130">
    <property type="protein sequence ID" value="QUS59136.1"/>
    <property type="molecule type" value="Genomic_DNA"/>
</dbReference>
<geneLocation type="plasmid" evidence="4 5">
    <name>pAb134-04</name>
</geneLocation>
<protein>
    <submittedName>
        <fullName evidence="4">Plasmid partitioning protein RepB</fullName>
    </submittedName>
</protein>
<dbReference type="NCBIfam" id="TIGR03454">
    <property type="entry name" value="partition_RepB"/>
    <property type="match status" value="1"/>
</dbReference>
<evidence type="ECO:0000313" key="4">
    <source>
        <dbReference type="EMBL" id="QUS59136.1"/>
    </source>
</evidence>
<keyword evidence="5" id="KW-1185">Reference proteome</keyword>
<dbReference type="SUPFAM" id="SSF109709">
    <property type="entry name" value="KorB DNA-binding domain-like"/>
    <property type="match status" value="1"/>
</dbReference>
<dbReference type="InterPro" id="IPR037972">
    <property type="entry name" value="RepB_N"/>
</dbReference>
<evidence type="ECO:0000256" key="2">
    <source>
        <dbReference type="SAM" id="MobiDB-lite"/>
    </source>
</evidence>
<name>A0ABX8AZL5_9HYPH</name>
<feature type="region of interest" description="Disordered" evidence="2">
    <location>
        <begin position="1"/>
        <end position="20"/>
    </location>
</feature>
<dbReference type="CDD" id="cd16405">
    <property type="entry name" value="RepB_like_N"/>
    <property type="match status" value="1"/>
</dbReference>
<dbReference type="InterPro" id="IPR004437">
    <property type="entry name" value="ParB/RepB/Spo0J"/>
</dbReference>
<dbReference type="PANTHER" id="PTHR33375">
    <property type="entry name" value="CHROMOSOME-PARTITIONING PROTEIN PARB-RELATED"/>
    <property type="match status" value="1"/>
</dbReference>
<sequence length="329" mass="36399">MSKVSNFKDAWKTPAKPTGAATNTLISQRVVPPNGPEGLLKQAATSAIPARDKGGKRVVNLKSSVCEPSPIADRMAVENDPDYEDLKESIRQDGQKVPILVRPKLEQPDRYEIAYGRRRWRACRELGIGVLAIIDEDLNDEALVIAQGKENHERKSLSFIETALFVKRLSKEFPNQTVAKAIGVKSVAAVSHYRKVADAIPEDLITKIGPAPKIGRPKWISLSELFVRFTSNQTKGLARLTGSEKWKTGSSEERFNIVFSYAKTGGKRTDDNSTNEVLDKDGTTVLLLKESKSGVKFAFRGKRGAEFSSFLAEQIPALLAKFEEQDDEQ</sequence>
<dbReference type="NCBIfam" id="TIGR00180">
    <property type="entry name" value="parB_part"/>
    <property type="match status" value="1"/>
</dbReference>
<dbReference type="InterPro" id="IPR003115">
    <property type="entry name" value="ParB_N"/>
</dbReference>
<dbReference type="Pfam" id="PF02195">
    <property type="entry name" value="ParB_N"/>
    <property type="match status" value="1"/>
</dbReference>
<dbReference type="SMART" id="SM00470">
    <property type="entry name" value="ParB"/>
    <property type="match status" value="1"/>
</dbReference>
<evidence type="ECO:0000313" key="5">
    <source>
        <dbReference type="Proteomes" id="UP000680706"/>
    </source>
</evidence>
<proteinExistence type="inferred from homology"/>
<gene>
    <name evidence="4" type="primary">repB</name>
    <name evidence="4" type="ORF">KGB56_26835</name>
</gene>
<dbReference type="InterPro" id="IPR050336">
    <property type="entry name" value="Chromosome_partition/occlusion"/>
</dbReference>
<dbReference type="Pfam" id="PF07506">
    <property type="entry name" value="RepB"/>
    <property type="match status" value="1"/>
</dbReference>
<comment type="similarity">
    <text evidence="1">Belongs to the ParB family.</text>
</comment>
<dbReference type="Proteomes" id="UP000680706">
    <property type="component" value="Plasmid pAb134-04"/>
</dbReference>
<dbReference type="InterPro" id="IPR017819">
    <property type="entry name" value="Plasmid_partition_RepB"/>
</dbReference>
<dbReference type="InterPro" id="IPR036086">
    <property type="entry name" value="ParB/Sulfiredoxin_sf"/>
</dbReference>
<accession>A0ABX8AZL5</accession>
<organism evidence="4 5">
    <name type="scientific">Pseudovibrio brasiliensis</name>
    <dbReference type="NCBI Taxonomy" id="1898042"/>
    <lineage>
        <taxon>Bacteria</taxon>
        <taxon>Pseudomonadati</taxon>
        <taxon>Pseudomonadota</taxon>
        <taxon>Alphaproteobacteria</taxon>
        <taxon>Hyphomicrobiales</taxon>
        <taxon>Stappiaceae</taxon>
        <taxon>Pseudovibrio</taxon>
    </lineage>
</organism>
<dbReference type="InterPro" id="IPR011111">
    <property type="entry name" value="Plasmid_RepB"/>
</dbReference>
<keyword evidence="4" id="KW-0614">Plasmid</keyword>
<dbReference type="SUPFAM" id="SSF110849">
    <property type="entry name" value="ParB/Sulfiredoxin"/>
    <property type="match status" value="1"/>
</dbReference>
<dbReference type="Gene3D" id="3.90.1530.30">
    <property type="match status" value="1"/>
</dbReference>
<evidence type="ECO:0000256" key="1">
    <source>
        <dbReference type="ARBA" id="ARBA00006295"/>
    </source>
</evidence>
<reference evidence="4 5" key="1">
    <citation type="journal article" date="2021" name="Angew. Chem. Int. Ed. Engl.">
        <title>A novel family of nonribosomal peptides modulate collective behavior in Pseudovibrio bacteria isolated from marine sponges.</title>
        <authorList>
            <person name="Ioca L.P."/>
            <person name="Dai Y."/>
            <person name="Kunakom S."/>
            <person name="Diaz-Espinosa J."/>
            <person name="Krunic A."/>
            <person name="Crnkovic C.M."/>
            <person name="Orjala J."/>
            <person name="Sanchez L.M."/>
            <person name="Ferreira A.G."/>
            <person name="Berlinck R.G.S."/>
            <person name="Eustaquio A.S."/>
        </authorList>
    </citation>
    <scope>NUCLEOTIDE SEQUENCE [LARGE SCALE GENOMIC DNA]</scope>
    <source>
        <strain evidence="4 5">Ab134</strain>
        <plasmid evidence="4 5">pAb134-04</plasmid>
    </source>
</reference>
<dbReference type="PANTHER" id="PTHR33375:SF1">
    <property type="entry name" value="CHROMOSOME-PARTITIONING PROTEIN PARB-RELATED"/>
    <property type="match status" value="1"/>
</dbReference>